<gene>
    <name evidence="2" type="ORF">KRX52_04270</name>
</gene>
<organism evidence="2 3">
    <name type="scientific">Geopseudomonas aromaticivorans</name>
    <dbReference type="NCBI Taxonomy" id="2849492"/>
    <lineage>
        <taxon>Bacteria</taxon>
        <taxon>Pseudomonadati</taxon>
        <taxon>Pseudomonadota</taxon>
        <taxon>Gammaproteobacteria</taxon>
        <taxon>Pseudomonadales</taxon>
        <taxon>Pseudomonadaceae</taxon>
        <taxon>Geopseudomonas</taxon>
    </lineage>
</organism>
<sequence>MRKQAQAQVARNSAQQDQTIPGSRFNEAAAAGTHWRQAMLKKIKAAIARRRKNSAASSAPTPRSTSRPDDASCPLNPLNPVGIHSPLHPINLAAHVSEPEPARRCDDSHRSSWGSSDSGGYSSSDSSWSSSDSSSSSSSSSSCD</sequence>
<accession>A0ABS6MT72</accession>
<evidence type="ECO:0000313" key="3">
    <source>
        <dbReference type="Proteomes" id="UP000813068"/>
    </source>
</evidence>
<protein>
    <submittedName>
        <fullName evidence="2">Uncharacterized protein</fullName>
    </submittedName>
</protein>
<feature type="compositionally biased region" description="Basic residues" evidence="1">
    <location>
        <begin position="39"/>
        <end position="53"/>
    </location>
</feature>
<keyword evidence="3" id="KW-1185">Reference proteome</keyword>
<feature type="compositionally biased region" description="Polar residues" evidence="1">
    <location>
        <begin position="1"/>
        <end position="21"/>
    </location>
</feature>
<evidence type="ECO:0000256" key="1">
    <source>
        <dbReference type="SAM" id="MobiDB-lite"/>
    </source>
</evidence>
<dbReference type="Proteomes" id="UP000813068">
    <property type="component" value="Unassembled WGS sequence"/>
</dbReference>
<proteinExistence type="predicted"/>
<dbReference type="EMBL" id="JAHRGL010000011">
    <property type="protein sequence ID" value="MBV2132013.1"/>
    <property type="molecule type" value="Genomic_DNA"/>
</dbReference>
<feature type="region of interest" description="Disordered" evidence="1">
    <location>
        <begin position="1"/>
        <end position="144"/>
    </location>
</feature>
<evidence type="ECO:0000313" key="2">
    <source>
        <dbReference type="EMBL" id="MBV2132013.1"/>
    </source>
</evidence>
<feature type="compositionally biased region" description="Low complexity" evidence="1">
    <location>
        <begin position="111"/>
        <end position="144"/>
    </location>
</feature>
<feature type="compositionally biased region" description="Low complexity" evidence="1">
    <location>
        <begin position="54"/>
        <end position="65"/>
    </location>
</feature>
<comment type="caution">
    <text evidence="2">The sequence shown here is derived from an EMBL/GenBank/DDBJ whole genome shotgun (WGS) entry which is preliminary data.</text>
</comment>
<name>A0ABS6MT72_9GAMM</name>
<reference evidence="2 3" key="1">
    <citation type="submission" date="2021-06" db="EMBL/GenBank/DDBJ databases">
        <title>Differences between aerobic and microaerobic xylene degrading microbial communities.</title>
        <authorList>
            <person name="Banerjee S."/>
            <person name="Tancsics A."/>
        </authorList>
    </citation>
    <scope>NUCLEOTIDE SEQUENCE [LARGE SCALE GENOMIC DNA]</scope>
    <source>
        <strain evidence="2 3">MAP12</strain>
    </source>
</reference>
<dbReference type="RefSeq" id="WP_217679926.1">
    <property type="nucleotide sequence ID" value="NZ_JAHRGL010000011.1"/>
</dbReference>
<feature type="compositionally biased region" description="Basic and acidic residues" evidence="1">
    <location>
        <begin position="97"/>
        <end position="110"/>
    </location>
</feature>